<dbReference type="RefSeq" id="WP_379898013.1">
    <property type="nucleotide sequence ID" value="NZ_JBHRTR010000007.1"/>
</dbReference>
<feature type="transmembrane region" description="Helical" evidence="5">
    <location>
        <begin position="44"/>
        <end position="63"/>
    </location>
</feature>
<dbReference type="Pfam" id="PF00892">
    <property type="entry name" value="EamA"/>
    <property type="match status" value="2"/>
</dbReference>
<evidence type="ECO:0000313" key="7">
    <source>
        <dbReference type="EMBL" id="MFC3226176.1"/>
    </source>
</evidence>
<feature type="transmembrane region" description="Helical" evidence="5">
    <location>
        <begin position="255"/>
        <end position="275"/>
    </location>
</feature>
<keyword evidence="4 5" id="KW-0472">Membrane</keyword>
<feature type="domain" description="EamA" evidence="6">
    <location>
        <begin position="164"/>
        <end position="296"/>
    </location>
</feature>
<feature type="transmembrane region" description="Helical" evidence="5">
    <location>
        <begin position="75"/>
        <end position="96"/>
    </location>
</feature>
<evidence type="ECO:0000256" key="1">
    <source>
        <dbReference type="ARBA" id="ARBA00004141"/>
    </source>
</evidence>
<accession>A0ABV7KUW1</accession>
<evidence type="ECO:0000256" key="5">
    <source>
        <dbReference type="SAM" id="Phobius"/>
    </source>
</evidence>
<dbReference type="PANTHER" id="PTHR32322">
    <property type="entry name" value="INNER MEMBRANE TRANSPORTER"/>
    <property type="match status" value="1"/>
</dbReference>
<keyword evidence="3 5" id="KW-1133">Transmembrane helix</keyword>
<evidence type="ECO:0000313" key="8">
    <source>
        <dbReference type="Proteomes" id="UP001595528"/>
    </source>
</evidence>
<feature type="transmembrane region" description="Helical" evidence="5">
    <location>
        <begin position="164"/>
        <end position="182"/>
    </location>
</feature>
<organism evidence="7 8">
    <name type="scientific">Marinibaculum pumilum</name>
    <dbReference type="NCBI Taxonomy" id="1766165"/>
    <lineage>
        <taxon>Bacteria</taxon>
        <taxon>Pseudomonadati</taxon>
        <taxon>Pseudomonadota</taxon>
        <taxon>Alphaproteobacteria</taxon>
        <taxon>Rhodospirillales</taxon>
        <taxon>Rhodospirillaceae</taxon>
        <taxon>Marinibaculum</taxon>
    </lineage>
</organism>
<dbReference type="EMBL" id="JBHRTR010000007">
    <property type="protein sequence ID" value="MFC3226176.1"/>
    <property type="molecule type" value="Genomic_DNA"/>
</dbReference>
<evidence type="ECO:0000259" key="6">
    <source>
        <dbReference type="Pfam" id="PF00892"/>
    </source>
</evidence>
<evidence type="ECO:0000256" key="3">
    <source>
        <dbReference type="ARBA" id="ARBA00022989"/>
    </source>
</evidence>
<dbReference type="Proteomes" id="UP001595528">
    <property type="component" value="Unassembled WGS sequence"/>
</dbReference>
<feature type="transmembrane region" description="Helical" evidence="5">
    <location>
        <begin position="15"/>
        <end position="32"/>
    </location>
</feature>
<dbReference type="SUPFAM" id="SSF103481">
    <property type="entry name" value="Multidrug resistance efflux transporter EmrE"/>
    <property type="match status" value="2"/>
</dbReference>
<protein>
    <submittedName>
        <fullName evidence="7">DMT family transporter</fullName>
    </submittedName>
</protein>
<dbReference type="InterPro" id="IPR000620">
    <property type="entry name" value="EamA_dom"/>
</dbReference>
<keyword evidence="2 5" id="KW-0812">Transmembrane</keyword>
<gene>
    <name evidence="7" type="ORF">ACFOGJ_02990</name>
</gene>
<comment type="subcellular location">
    <subcellularLocation>
        <location evidence="1">Membrane</location>
        <topology evidence="1">Multi-pass membrane protein</topology>
    </subcellularLocation>
</comment>
<name>A0ABV7KUW1_9PROT</name>
<feature type="transmembrane region" description="Helical" evidence="5">
    <location>
        <begin position="225"/>
        <end position="248"/>
    </location>
</feature>
<reference evidence="8" key="1">
    <citation type="journal article" date="2019" name="Int. J. Syst. Evol. Microbiol.">
        <title>The Global Catalogue of Microorganisms (GCM) 10K type strain sequencing project: providing services to taxonomists for standard genome sequencing and annotation.</title>
        <authorList>
            <consortium name="The Broad Institute Genomics Platform"/>
            <consortium name="The Broad Institute Genome Sequencing Center for Infectious Disease"/>
            <person name="Wu L."/>
            <person name="Ma J."/>
        </authorList>
    </citation>
    <scope>NUCLEOTIDE SEQUENCE [LARGE SCALE GENOMIC DNA]</scope>
    <source>
        <strain evidence="8">KCTC 42964</strain>
    </source>
</reference>
<feature type="transmembrane region" description="Helical" evidence="5">
    <location>
        <begin position="189"/>
        <end position="213"/>
    </location>
</feature>
<feature type="transmembrane region" description="Helical" evidence="5">
    <location>
        <begin position="102"/>
        <end position="121"/>
    </location>
</feature>
<dbReference type="PANTHER" id="PTHR32322:SF9">
    <property type="entry name" value="AMINO-ACID METABOLITE EFFLUX PUMP-RELATED"/>
    <property type="match status" value="1"/>
</dbReference>
<sequence>MIALPGLRRAGRTDYLLLALLSLQWSTAYLFIDLAADDVPPATISAVRNLGGAIALLTLARILGERFPRDWRMLAVFPVTGFLGSFLPFVLLGRAAQSVDSGLIAILVGFMPLAAFIAAHLLTEDEKLTGRRLLGIMVGMAGIVWLVGPQALESLGVGSEAQMIGQFAALGSALSWAVGNLVARRISGVPLVTAAACVLLGGSLYAVPASLVFDAPWTLELSDTAIIGLVGLTFWTSASASIVFVRLVTTIGATFVAWSNFVNPVLGVIWGALFLGEALPLRAFLVLGLILLGIAVAQLPLAAIFRRRPPGGAKP</sequence>
<dbReference type="InterPro" id="IPR037185">
    <property type="entry name" value="EmrE-like"/>
</dbReference>
<feature type="domain" description="EamA" evidence="6">
    <location>
        <begin position="15"/>
        <end position="147"/>
    </location>
</feature>
<dbReference type="InterPro" id="IPR050638">
    <property type="entry name" value="AA-Vitamin_Transporters"/>
</dbReference>
<keyword evidence="8" id="KW-1185">Reference proteome</keyword>
<comment type="caution">
    <text evidence="7">The sequence shown here is derived from an EMBL/GenBank/DDBJ whole genome shotgun (WGS) entry which is preliminary data.</text>
</comment>
<feature type="transmembrane region" description="Helical" evidence="5">
    <location>
        <begin position="281"/>
        <end position="305"/>
    </location>
</feature>
<proteinExistence type="predicted"/>
<evidence type="ECO:0000256" key="2">
    <source>
        <dbReference type="ARBA" id="ARBA00022692"/>
    </source>
</evidence>
<evidence type="ECO:0000256" key="4">
    <source>
        <dbReference type="ARBA" id="ARBA00023136"/>
    </source>
</evidence>
<feature type="transmembrane region" description="Helical" evidence="5">
    <location>
        <begin position="133"/>
        <end position="152"/>
    </location>
</feature>